<keyword evidence="1" id="KW-1133">Transmembrane helix</keyword>
<reference evidence="3 4" key="1">
    <citation type="submission" date="2018-09" db="EMBL/GenBank/DDBJ databases">
        <title>Bacillus saliacetes sp. nov., isolated from Thai shrimp paste (Ka-pi).</title>
        <authorList>
            <person name="Daroonpunt R."/>
            <person name="Tanasupawat S."/>
            <person name="Yiamsombut S."/>
        </authorList>
    </citation>
    <scope>NUCLEOTIDE SEQUENCE [LARGE SCALE GENOMIC DNA]</scope>
    <source>
        <strain evidence="3 4">SKP7-4</strain>
    </source>
</reference>
<dbReference type="RefSeq" id="WP_119544768.1">
    <property type="nucleotide sequence ID" value="NZ_QXIR01000001.1"/>
</dbReference>
<feature type="signal peptide" evidence="2">
    <location>
        <begin position="1"/>
        <end position="24"/>
    </location>
</feature>
<feature type="transmembrane region" description="Helical" evidence="1">
    <location>
        <begin position="416"/>
        <end position="432"/>
    </location>
</feature>
<evidence type="ECO:0000313" key="4">
    <source>
        <dbReference type="Proteomes" id="UP000265801"/>
    </source>
</evidence>
<proteinExistence type="predicted"/>
<evidence type="ECO:0000256" key="1">
    <source>
        <dbReference type="SAM" id="Phobius"/>
    </source>
</evidence>
<gene>
    <name evidence="3" type="ORF">D3H55_00035</name>
</gene>
<comment type="caution">
    <text evidence="3">The sequence shown here is derived from an EMBL/GenBank/DDBJ whole genome shotgun (WGS) entry which is preliminary data.</text>
</comment>
<dbReference type="EMBL" id="QXIR01000001">
    <property type="protein sequence ID" value="RIW38788.1"/>
    <property type="molecule type" value="Genomic_DNA"/>
</dbReference>
<dbReference type="AlphaFoldDB" id="A0A3A1R6D1"/>
<keyword evidence="4" id="KW-1185">Reference proteome</keyword>
<protein>
    <submittedName>
        <fullName evidence="3">Copper amine oxidase</fullName>
    </submittedName>
</protein>
<organism evidence="3 4">
    <name type="scientific">Bacillus salacetis</name>
    <dbReference type="NCBI Taxonomy" id="2315464"/>
    <lineage>
        <taxon>Bacteria</taxon>
        <taxon>Bacillati</taxon>
        <taxon>Bacillota</taxon>
        <taxon>Bacilli</taxon>
        <taxon>Bacillales</taxon>
        <taxon>Bacillaceae</taxon>
        <taxon>Bacillus</taxon>
    </lineage>
</organism>
<keyword evidence="2" id="KW-0732">Signal</keyword>
<sequence length="439" mass="48023">MNFKKALVAVPLSLSLLVPGVAAANNSEAPSVETPAVELRADLDKLFSEHAYLAMTAMRKGANGDEDYAQVAEALNGNTDDLTAAIESVYGEEAGNQFNEFWSNHISYFVDYVKASANGDEDAKQAALEELQMYKQDFSTFISEATDGKVPADVLASGLQTHIEQLISGFDAYMAEDYDKAYSTQSEAMEHLYMTSKALSSAIVNQFPEKFNNTKAVTNASNLRSDLNFLLSEHFALAQQAMQNGIDGAPEFQANVNVLNENTEELSAAIGSVYGDEAAAKFKEMWSNHISYFVDYVNGTANEDEAAKEEALNELNQYRQDFSQFISSATETRVEADALAAGLQTHVDQLIGTFNSYVQGDYEAAWETARKGYGHMFTPAKLFSSAFVNQFPDKFAGMPEMPNTGLGGMNNTDSTWVLWAVPGLLFAGLALFRRKSVTE</sequence>
<dbReference type="OrthoDB" id="2657432at2"/>
<accession>A0A3A1R6D1</accession>
<keyword evidence="1" id="KW-0472">Membrane</keyword>
<evidence type="ECO:0000256" key="2">
    <source>
        <dbReference type="SAM" id="SignalP"/>
    </source>
</evidence>
<keyword evidence="1" id="KW-0812">Transmembrane</keyword>
<dbReference type="Proteomes" id="UP000265801">
    <property type="component" value="Unassembled WGS sequence"/>
</dbReference>
<name>A0A3A1R6D1_9BACI</name>
<evidence type="ECO:0000313" key="3">
    <source>
        <dbReference type="EMBL" id="RIW38788.1"/>
    </source>
</evidence>
<feature type="chain" id="PRO_5017428531" evidence="2">
    <location>
        <begin position="25"/>
        <end position="439"/>
    </location>
</feature>